<dbReference type="RefSeq" id="WP_068402157.1">
    <property type="nucleotide sequence ID" value="NZ_CP014504.1"/>
</dbReference>
<dbReference type="EMBL" id="CP014504">
    <property type="protein sequence ID" value="AMP99733.1"/>
    <property type="molecule type" value="Genomic_DNA"/>
</dbReference>
<evidence type="ECO:0000256" key="2">
    <source>
        <dbReference type="ARBA" id="ARBA00023002"/>
    </source>
</evidence>
<dbReference type="InterPro" id="IPR042098">
    <property type="entry name" value="TauD-like_sf"/>
</dbReference>
<dbReference type="InterPro" id="IPR003819">
    <property type="entry name" value="TauD/TfdA-like"/>
</dbReference>
<name>A0A127VEI0_9SPHI</name>
<dbReference type="Gene3D" id="3.60.130.10">
    <property type="entry name" value="Clavaminate synthase-like"/>
    <property type="match status" value="1"/>
</dbReference>
<dbReference type="GO" id="GO:0016706">
    <property type="term" value="F:2-oxoglutarate-dependent dioxygenase activity"/>
    <property type="evidence" value="ECO:0007669"/>
    <property type="project" value="UniProtKB-ARBA"/>
</dbReference>
<protein>
    <recommendedName>
        <fullName evidence="3">TauD/TfdA-like domain-containing protein</fullName>
    </recommendedName>
</protein>
<reference evidence="4 5" key="1">
    <citation type="submission" date="2016-03" db="EMBL/GenBank/DDBJ databases">
        <title>Complete genome sequence of Pedobacter cryoconitis PAMC 27485.</title>
        <authorList>
            <person name="Lee J."/>
            <person name="Kim O.-S."/>
        </authorList>
    </citation>
    <scope>NUCLEOTIDE SEQUENCE [LARGE SCALE GENOMIC DNA]</scope>
    <source>
        <strain evidence="4 5">PAMC 27485</strain>
    </source>
</reference>
<dbReference type="SUPFAM" id="SSF51197">
    <property type="entry name" value="Clavaminate synthase-like"/>
    <property type="match status" value="1"/>
</dbReference>
<evidence type="ECO:0000313" key="5">
    <source>
        <dbReference type="Proteomes" id="UP000071561"/>
    </source>
</evidence>
<dbReference type="PATRIC" id="fig|188932.3.peg.2976"/>
<dbReference type="PANTHER" id="PTHR10696:SF21">
    <property type="entry name" value="TAUD_TFDA-LIKE DOMAIN-CONTAINING PROTEIN"/>
    <property type="match status" value="1"/>
</dbReference>
<dbReference type="Pfam" id="PF02668">
    <property type="entry name" value="TauD"/>
    <property type="match status" value="1"/>
</dbReference>
<proteinExistence type="predicted"/>
<dbReference type="Proteomes" id="UP000071561">
    <property type="component" value="Chromosome"/>
</dbReference>
<evidence type="ECO:0000256" key="1">
    <source>
        <dbReference type="ARBA" id="ARBA00001954"/>
    </source>
</evidence>
<accession>A0A127VEI0</accession>
<sequence>MGNIIIERMSKGTQHINVVKPEGNSQLGLNDLLAYLEKEKSSITKLCLEDGGVLFRNFEIEGKEEFLSVKDVFKETSGFDYVDGNSPRTKLSASVYTSTEYPKEYSISLHNEMSYSNKWPHLIFFFCQTPAEEGGETPIVDSRYILSQLNPDIVRDFEKHGVKYTRYLSGAKGIGKSWMDTFETTEKEVLEKYCQENEIDFFWEGENIALSQNGLGIGTHPLTGEKIWFNQANQFHPSNLPQDIYKMLKIMHSKNRHRFPQYAFYGDGQEIPEAYLEEITRIQFESAIKFSWQKGDLLMLDNMLMAHGRMPFKGERKIYVSMC</sequence>
<evidence type="ECO:0000313" key="4">
    <source>
        <dbReference type="EMBL" id="AMP99733.1"/>
    </source>
</evidence>
<keyword evidence="5" id="KW-1185">Reference proteome</keyword>
<keyword evidence="2" id="KW-0560">Oxidoreductase</keyword>
<comment type="cofactor">
    <cofactor evidence="1">
        <name>Fe(2+)</name>
        <dbReference type="ChEBI" id="CHEBI:29033"/>
    </cofactor>
</comment>
<dbReference type="InterPro" id="IPR050411">
    <property type="entry name" value="AlphaKG_dependent_hydroxylases"/>
</dbReference>
<gene>
    <name evidence="4" type="ORF">AY601_2855</name>
</gene>
<dbReference type="AlphaFoldDB" id="A0A127VEI0"/>
<evidence type="ECO:0000259" key="3">
    <source>
        <dbReference type="Pfam" id="PF02668"/>
    </source>
</evidence>
<feature type="domain" description="TauD/TfdA-like" evidence="3">
    <location>
        <begin position="26"/>
        <end position="320"/>
    </location>
</feature>
<dbReference type="PANTHER" id="PTHR10696">
    <property type="entry name" value="GAMMA-BUTYROBETAINE HYDROXYLASE-RELATED"/>
    <property type="match status" value="1"/>
</dbReference>
<organism evidence="4 5">
    <name type="scientific">Pedobacter cryoconitis</name>
    <dbReference type="NCBI Taxonomy" id="188932"/>
    <lineage>
        <taxon>Bacteria</taxon>
        <taxon>Pseudomonadati</taxon>
        <taxon>Bacteroidota</taxon>
        <taxon>Sphingobacteriia</taxon>
        <taxon>Sphingobacteriales</taxon>
        <taxon>Sphingobacteriaceae</taxon>
        <taxon>Pedobacter</taxon>
    </lineage>
</organism>
<dbReference type="OrthoDB" id="9769888at2"/>
<dbReference type="KEGG" id="pcm:AY601_2855"/>